<feature type="domain" description="Pel9A-like right handed beta-helix region" evidence="9">
    <location>
        <begin position="165"/>
        <end position="462"/>
    </location>
</feature>
<evidence type="ECO:0000256" key="4">
    <source>
        <dbReference type="ARBA" id="ARBA00022723"/>
    </source>
</evidence>
<evidence type="ECO:0000256" key="2">
    <source>
        <dbReference type="ARBA" id="ARBA00004613"/>
    </source>
</evidence>
<keyword evidence="7" id="KW-0456">Lyase</keyword>
<evidence type="ECO:0000256" key="7">
    <source>
        <dbReference type="ARBA" id="ARBA00023239"/>
    </source>
</evidence>
<dbReference type="SMART" id="SM00710">
    <property type="entry name" value="PbH1"/>
    <property type="match status" value="6"/>
</dbReference>
<dbReference type="Pfam" id="PF22842">
    <property type="entry name" value="Pel9A-like_beta_helix"/>
    <property type="match status" value="1"/>
</dbReference>
<keyword evidence="4" id="KW-0479">Metal-binding</keyword>
<dbReference type="InterPro" id="IPR011050">
    <property type="entry name" value="Pectin_lyase_fold/virulence"/>
</dbReference>
<keyword evidence="3" id="KW-0964">Secreted</keyword>
<dbReference type="EMBL" id="JAUGZK010000010">
    <property type="protein sequence ID" value="MEE2025233.1"/>
    <property type="molecule type" value="Genomic_DNA"/>
</dbReference>
<dbReference type="SUPFAM" id="SSF51126">
    <property type="entry name" value="Pectin lyase-like"/>
    <property type="match status" value="1"/>
</dbReference>
<dbReference type="InterPro" id="IPR052052">
    <property type="entry name" value="Polysaccharide_Lyase_9"/>
</dbReference>
<dbReference type="Gene3D" id="2.160.20.10">
    <property type="entry name" value="Single-stranded right-handed beta-helix, Pectin lyase-like"/>
    <property type="match status" value="1"/>
</dbReference>
<keyword evidence="5" id="KW-0732">Signal</keyword>
<evidence type="ECO:0000256" key="6">
    <source>
        <dbReference type="ARBA" id="ARBA00022837"/>
    </source>
</evidence>
<evidence type="ECO:0000256" key="8">
    <source>
        <dbReference type="ARBA" id="ARBA00038263"/>
    </source>
</evidence>
<comment type="subcellular location">
    <subcellularLocation>
        <location evidence="2">Secreted</location>
    </subcellularLocation>
</comment>
<proteinExistence type="inferred from homology"/>
<name>A0ABU7JIR9_9GAMM</name>
<comment type="cofactor">
    <cofactor evidence="1">
        <name>Ca(2+)</name>
        <dbReference type="ChEBI" id="CHEBI:29108"/>
    </cofactor>
</comment>
<keyword evidence="6" id="KW-0106">Calcium</keyword>
<dbReference type="InterPro" id="IPR012334">
    <property type="entry name" value="Pectin_lyas_fold"/>
</dbReference>
<evidence type="ECO:0000259" key="9">
    <source>
        <dbReference type="Pfam" id="PF22842"/>
    </source>
</evidence>
<dbReference type="Proteomes" id="UP001339167">
    <property type="component" value="Unassembled WGS sequence"/>
</dbReference>
<comment type="caution">
    <text evidence="10">The sequence shown here is derived from an EMBL/GenBank/DDBJ whole genome shotgun (WGS) entry which is preliminary data.</text>
</comment>
<accession>A0ABU7JIR9</accession>
<evidence type="ECO:0000256" key="3">
    <source>
        <dbReference type="ARBA" id="ARBA00022525"/>
    </source>
</evidence>
<gene>
    <name evidence="10" type="ORF">QWF21_13350</name>
</gene>
<sequence length="562" mass="59612">MSVAGNQFTFGNARFSVGNALPTVQTSSSDMLANTTGVLDLGQPYRISFCVKGTSGNGSKKFQIYVDNNTTGQANSAHGGASRIYDATVNSLSAGQRVVVDSAVGTARSFLQLRVESEAMVTISDLWIERQSAALPQPSCSGSAPIVENLSHLVPSAPTPSPHLSIPAGSRTFYVAPNGNNSHSGTIGSPYATLNRAVSSAQPGDVIVMRGGVYYHDDTIRINSVSGTASHPIRVYAYPGERPILDFTPQTIQNNAHGVRLNASYWHLYGLTIRYAGHNGLRVDGSHNRLERLVSHGNYDTGILLGGSASHNLIMNCDSYHNFNSAIYTNRVGNNADGFGAKQLDLGPGNHFYGNRSWENSDDGFDFWRAPHPIVLQNNWAFGNGNAAVFGHPSNFEGGGNGFKLGGNNDPGDHIVVRNIAFDNFGSSGNAKGFDHNNNSGALTLLNNTAFNNGRNYVFPNNPASSGKRHIFYNNLSLNGSVDIANGATQGGNSWQEGTPASGMFESLNTALAKSPRQPDGSLPVTHLLRPKSGSFMVDGGVNIGLSYSGAAPDIGAIEYNP</sequence>
<reference evidence="10 11" key="1">
    <citation type="submission" date="2023-06" db="EMBL/GenBank/DDBJ databases">
        <title>Alkalimonas sp., MEB004 an alkaliphilic bacterium isolated from Lonar Lake, India.</title>
        <authorList>
            <person name="Joshi A."/>
            <person name="Thite S."/>
        </authorList>
    </citation>
    <scope>NUCLEOTIDE SEQUENCE [LARGE SCALE GENOMIC DNA]</scope>
    <source>
        <strain evidence="10 11">MEB004</strain>
    </source>
</reference>
<evidence type="ECO:0000313" key="10">
    <source>
        <dbReference type="EMBL" id="MEE2025233.1"/>
    </source>
</evidence>
<protein>
    <submittedName>
        <fullName evidence="10">Right-handed parallel beta-helix repeat-containing protein</fullName>
    </submittedName>
</protein>
<comment type="similarity">
    <text evidence="8">Belongs to the polysaccharide lyase 9 family.</text>
</comment>
<dbReference type="PANTHER" id="PTHR40088:SF1">
    <property type="entry name" value="PECTATE LYASE PEL9"/>
    <property type="match status" value="1"/>
</dbReference>
<dbReference type="PANTHER" id="PTHR40088">
    <property type="entry name" value="PECTATE LYASE (EUROFUNG)"/>
    <property type="match status" value="1"/>
</dbReference>
<dbReference type="InterPro" id="IPR006626">
    <property type="entry name" value="PbH1"/>
</dbReference>
<evidence type="ECO:0000313" key="11">
    <source>
        <dbReference type="Proteomes" id="UP001339167"/>
    </source>
</evidence>
<dbReference type="RefSeq" id="WP_330088547.1">
    <property type="nucleotide sequence ID" value="NZ_JAUGZK010000010.1"/>
</dbReference>
<keyword evidence="11" id="KW-1185">Reference proteome</keyword>
<evidence type="ECO:0000256" key="5">
    <source>
        <dbReference type="ARBA" id="ARBA00022729"/>
    </source>
</evidence>
<dbReference type="InterPro" id="IPR053868">
    <property type="entry name" value="Pel9A-like_beta_helix"/>
</dbReference>
<organism evidence="10 11">
    <name type="scientific">Alkalimonas mucilaginosa</name>
    <dbReference type="NCBI Taxonomy" id="3057676"/>
    <lineage>
        <taxon>Bacteria</taxon>
        <taxon>Pseudomonadati</taxon>
        <taxon>Pseudomonadota</taxon>
        <taxon>Gammaproteobacteria</taxon>
        <taxon>Alkalimonas</taxon>
    </lineage>
</organism>
<evidence type="ECO:0000256" key="1">
    <source>
        <dbReference type="ARBA" id="ARBA00001913"/>
    </source>
</evidence>